<evidence type="ECO:0008006" key="3">
    <source>
        <dbReference type="Google" id="ProtNLM"/>
    </source>
</evidence>
<evidence type="ECO:0000313" key="2">
    <source>
        <dbReference type="Proteomes" id="UP000029120"/>
    </source>
</evidence>
<dbReference type="PANTHER" id="PTHR24414:SF23">
    <property type="entry name" value="F-BOX_KELCH-REPEAT PROTEIN SKIP6"/>
    <property type="match status" value="1"/>
</dbReference>
<accession>A0A087HRF9</accession>
<dbReference type="Proteomes" id="UP000029120">
    <property type="component" value="Chromosome 1"/>
</dbReference>
<dbReference type="InterPro" id="IPR050354">
    <property type="entry name" value="F-box/kelch-repeat_ARATH"/>
</dbReference>
<reference evidence="2" key="1">
    <citation type="journal article" date="2015" name="Nat. Plants">
        <title>Genome expansion of Arabis alpina linked with retrotransposition and reduced symmetric DNA methylation.</title>
        <authorList>
            <person name="Willing E.M."/>
            <person name="Rawat V."/>
            <person name="Mandakova T."/>
            <person name="Maumus F."/>
            <person name="James G.V."/>
            <person name="Nordstroem K.J."/>
            <person name="Becker C."/>
            <person name="Warthmann N."/>
            <person name="Chica C."/>
            <person name="Szarzynska B."/>
            <person name="Zytnicki M."/>
            <person name="Albani M.C."/>
            <person name="Kiefer C."/>
            <person name="Bergonzi S."/>
            <person name="Castaings L."/>
            <person name="Mateos J.L."/>
            <person name="Berns M.C."/>
            <person name="Bujdoso N."/>
            <person name="Piofczyk T."/>
            <person name="de Lorenzo L."/>
            <person name="Barrero-Sicilia C."/>
            <person name="Mateos I."/>
            <person name="Piednoel M."/>
            <person name="Hagmann J."/>
            <person name="Chen-Min-Tao R."/>
            <person name="Iglesias-Fernandez R."/>
            <person name="Schuster S.C."/>
            <person name="Alonso-Blanco C."/>
            <person name="Roudier F."/>
            <person name="Carbonero P."/>
            <person name="Paz-Ares J."/>
            <person name="Davis S.J."/>
            <person name="Pecinka A."/>
            <person name="Quesneville H."/>
            <person name="Colot V."/>
            <person name="Lysak M.A."/>
            <person name="Weigel D."/>
            <person name="Coupland G."/>
            <person name="Schneeberger K."/>
        </authorList>
    </citation>
    <scope>NUCLEOTIDE SEQUENCE [LARGE SCALE GENOMIC DNA]</scope>
    <source>
        <strain evidence="2">cv. Pajares</strain>
    </source>
</reference>
<sequence length="75" mass="8844">MHRPTLSLVSKSFKSLLSSRELQVTRALIGKSENYIYLCLKFQYNPKPRWFILPPTPTQQKLIVAESEIFFTERK</sequence>
<gene>
    <name evidence="1" type="ordered locus">AALP_Aa1g293000</name>
</gene>
<evidence type="ECO:0000313" key="1">
    <source>
        <dbReference type="EMBL" id="KFK44711.1"/>
    </source>
</evidence>
<protein>
    <recommendedName>
        <fullName evidence="3">F-box domain-containing protein</fullName>
    </recommendedName>
</protein>
<dbReference type="Gramene" id="KFK44711">
    <property type="protein sequence ID" value="KFK44711"/>
    <property type="gene ID" value="AALP_AA1G293000"/>
</dbReference>
<dbReference type="eggNOG" id="KOG1072">
    <property type="taxonomic scope" value="Eukaryota"/>
</dbReference>
<dbReference type="PANTHER" id="PTHR24414">
    <property type="entry name" value="F-BOX/KELCH-REPEAT PROTEIN SKIP4"/>
    <property type="match status" value="1"/>
</dbReference>
<dbReference type="AlphaFoldDB" id="A0A087HRF9"/>
<dbReference type="OrthoDB" id="1112854at2759"/>
<proteinExistence type="predicted"/>
<organism evidence="1 2">
    <name type="scientific">Arabis alpina</name>
    <name type="common">Alpine rock-cress</name>
    <dbReference type="NCBI Taxonomy" id="50452"/>
    <lineage>
        <taxon>Eukaryota</taxon>
        <taxon>Viridiplantae</taxon>
        <taxon>Streptophyta</taxon>
        <taxon>Embryophyta</taxon>
        <taxon>Tracheophyta</taxon>
        <taxon>Spermatophyta</taxon>
        <taxon>Magnoliopsida</taxon>
        <taxon>eudicotyledons</taxon>
        <taxon>Gunneridae</taxon>
        <taxon>Pentapetalae</taxon>
        <taxon>rosids</taxon>
        <taxon>malvids</taxon>
        <taxon>Brassicales</taxon>
        <taxon>Brassicaceae</taxon>
        <taxon>Arabideae</taxon>
        <taxon>Arabis</taxon>
    </lineage>
</organism>
<keyword evidence="2" id="KW-1185">Reference proteome</keyword>
<name>A0A087HRF9_ARAAL</name>
<dbReference type="EMBL" id="CM002869">
    <property type="protein sequence ID" value="KFK44711.1"/>
    <property type="molecule type" value="Genomic_DNA"/>
</dbReference>